<feature type="transmembrane region" description="Helical" evidence="5">
    <location>
        <begin position="76"/>
        <end position="94"/>
    </location>
</feature>
<dbReference type="Proteomes" id="UP000191554">
    <property type="component" value="Unassembled WGS sequence"/>
</dbReference>
<gene>
    <name evidence="6" type="ORF">CLHUN_02090</name>
</gene>
<keyword evidence="4 5" id="KW-0472">Membrane</keyword>
<keyword evidence="2 5" id="KW-0812">Transmembrane</keyword>
<dbReference type="RefSeq" id="WP_080062707.1">
    <property type="nucleotide sequence ID" value="NZ_MZGX01000001.1"/>
</dbReference>
<feature type="transmembrane region" description="Helical" evidence="5">
    <location>
        <begin position="33"/>
        <end position="55"/>
    </location>
</feature>
<evidence type="ECO:0000313" key="6">
    <source>
        <dbReference type="EMBL" id="OPX46393.1"/>
    </source>
</evidence>
<sequence length="167" mass="19111">MYELFNKVFDTVKPAVALLWAGITYLIFPEQSFVAWCIALWVAVILDLLTRWFAIFSKSGGITRALKTKAWNSETMFNKTAIKIVAYLVIQILAGLSMRFISIPYISNVVATVVYAFLFFREFASNIENLIDAGADYLKPLLFWVKKKESAVLEQKQQPEVNNNERI</sequence>
<comment type="caution">
    <text evidence="6">The sequence shown here is derived from an EMBL/GenBank/DDBJ whole genome shotgun (WGS) entry which is preliminary data.</text>
</comment>
<keyword evidence="3 5" id="KW-1133">Transmembrane helix</keyword>
<evidence type="ECO:0000256" key="4">
    <source>
        <dbReference type="ARBA" id="ARBA00023136"/>
    </source>
</evidence>
<evidence type="ECO:0000256" key="3">
    <source>
        <dbReference type="ARBA" id="ARBA00022989"/>
    </source>
</evidence>
<evidence type="ECO:0000313" key="7">
    <source>
        <dbReference type="Proteomes" id="UP000191554"/>
    </source>
</evidence>
<evidence type="ECO:0000256" key="5">
    <source>
        <dbReference type="SAM" id="Phobius"/>
    </source>
</evidence>
<comment type="subcellular location">
    <subcellularLocation>
        <location evidence="1">Membrane</location>
        <topology evidence="1">Multi-pass membrane protein</topology>
    </subcellularLocation>
</comment>
<protein>
    <submittedName>
        <fullName evidence="6">Holin family protein</fullName>
    </submittedName>
</protein>
<accession>A0A1V4SRI1</accession>
<dbReference type="InterPro" id="IPR006480">
    <property type="entry name" value="Phage_holin_4_1"/>
</dbReference>
<organism evidence="6 7">
    <name type="scientific">Ruminiclostridium hungatei</name>
    <name type="common">Clostridium hungatei</name>
    <dbReference type="NCBI Taxonomy" id="48256"/>
    <lineage>
        <taxon>Bacteria</taxon>
        <taxon>Bacillati</taxon>
        <taxon>Bacillota</taxon>
        <taxon>Clostridia</taxon>
        <taxon>Eubacteriales</taxon>
        <taxon>Oscillospiraceae</taxon>
        <taxon>Ruminiclostridium</taxon>
    </lineage>
</organism>
<reference evidence="6 7" key="1">
    <citation type="submission" date="2017-03" db="EMBL/GenBank/DDBJ databases">
        <title>Genome sequence of Clostridium hungatei DSM 14427.</title>
        <authorList>
            <person name="Poehlein A."/>
            <person name="Daniel R."/>
        </authorList>
    </citation>
    <scope>NUCLEOTIDE SEQUENCE [LARGE SCALE GENOMIC DNA]</scope>
    <source>
        <strain evidence="6 7">DSM 14427</strain>
    </source>
</reference>
<proteinExistence type="predicted"/>
<evidence type="ECO:0000256" key="1">
    <source>
        <dbReference type="ARBA" id="ARBA00004141"/>
    </source>
</evidence>
<dbReference type="OrthoDB" id="2624054at2"/>
<evidence type="ECO:0000256" key="2">
    <source>
        <dbReference type="ARBA" id="ARBA00022692"/>
    </source>
</evidence>
<feature type="transmembrane region" description="Helical" evidence="5">
    <location>
        <begin position="12"/>
        <end position="27"/>
    </location>
</feature>
<dbReference type="EMBL" id="MZGX01000001">
    <property type="protein sequence ID" value="OPX46393.1"/>
    <property type="molecule type" value="Genomic_DNA"/>
</dbReference>
<dbReference type="GO" id="GO:0016020">
    <property type="term" value="C:membrane"/>
    <property type="evidence" value="ECO:0007669"/>
    <property type="project" value="UniProtKB-SubCell"/>
</dbReference>
<feature type="transmembrane region" description="Helical" evidence="5">
    <location>
        <begin position="100"/>
        <end position="120"/>
    </location>
</feature>
<dbReference type="STRING" id="48256.CLHUN_02090"/>
<dbReference type="Pfam" id="PF05105">
    <property type="entry name" value="Phage_holin_4_1"/>
    <property type="match status" value="1"/>
</dbReference>
<name>A0A1V4SRI1_RUMHU</name>
<dbReference type="AlphaFoldDB" id="A0A1V4SRI1"/>
<keyword evidence="7" id="KW-1185">Reference proteome</keyword>